<evidence type="ECO:0000313" key="3">
    <source>
        <dbReference type="Proteomes" id="UP000184356"/>
    </source>
</evidence>
<dbReference type="SUPFAM" id="SSF81383">
    <property type="entry name" value="F-box domain"/>
    <property type="match status" value="1"/>
</dbReference>
<dbReference type="SUPFAM" id="SSF69304">
    <property type="entry name" value="Tricorn protease N-terminal domain"/>
    <property type="match status" value="1"/>
</dbReference>
<protein>
    <recommendedName>
        <fullName evidence="1">F-box domain-containing protein</fullName>
    </recommendedName>
</protein>
<organism evidence="2 3">
    <name type="scientific">Aspergillus sydowii CBS 593.65</name>
    <dbReference type="NCBI Taxonomy" id="1036612"/>
    <lineage>
        <taxon>Eukaryota</taxon>
        <taxon>Fungi</taxon>
        <taxon>Dikarya</taxon>
        <taxon>Ascomycota</taxon>
        <taxon>Pezizomycotina</taxon>
        <taxon>Eurotiomycetes</taxon>
        <taxon>Eurotiomycetidae</taxon>
        <taxon>Eurotiales</taxon>
        <taxon>Aspergillaceae</taxon>
        <taxon>Aspergillus</taxon>
        <taxon>Aspergillus subgen. Nidulantes</taxon>
    </lineage>
</organism>
<dbReference type="CDD" id="cd09917">
    <property type="entry name" value="F-box_SF"/>
    <property type="match status" value="1"/>
</dbReference>
<dbReference type="OrthoDB" id="5295250at2759"/>
<dbReference type="Gene3D" id="1.20.1280.50">
    <property type="match status" value="1"/>
</dbReference>
<dbReference type="AlphaFoldDB" id="A0A1L9T8L5"/>
<dbReference type="VEuPathDB" id="FungiDB:ASPSYDRAFT_158040"/>
<reference evidence="3" key="1">
    <citation type="journal article" date="2017" name="Genome Biol.">
        <title>Comparative genomics reveals high biological diversity and specific adaptations in the industrially and medically important fungal genus Aspergillus.</title>
        <authorList>
            <person name="de Vries R.P."/>
            <person name="Riley R."/>
            <person name="Wiebenga A."/>
            <person name="Aguilar-Osorio G."/>
            <person name="Amillis S."/>
            <person name="Uchima C.A."/>
            <person name="Anderluh G."/>
            <person name="Asadollahi M."/>
            <person name="Askin M."/>
            <person name="Barry K."/>
            <person name="Battaglia E."/>
            <person name="Bayram O."/>
            <person name="Benocci T."/>
            <person name="Braus-Stromeyer S.A."/>
            <person name="Caldana C."/>
            <person name="Canovas D."/>
            <person name="Cerqueira G.C."/>
            <person name="Chen F."/>
            <person name="Chen W."/>
            <person name="Choi C."/>
            <person name="Clum A."/>
            <person name="Dos Santos R.A."/>
            <person name="Damasio A.R."/>
            <person name="Diallinas G."/>
            <person name="Emri T."/>
            <person name="Fekete E."/>
            <person name="Flipphi M."/>
            <person name="Freyberg S."/>
            <person name="Gallo A."/>
            <person name="Gournas C."/>
            <person name="Habgood R."/>
            <person name="Hainaut M."/>
            <person name="Harispe M.L."/>
            <person name="Henrissat B."/>
            <person name="Hilden K.S."/>
            <person name="Hope R."/>
            <person name="Hossain A."/>
            <person name="Karabika E."/>
            <person name="Karaffa L."/>
            <person name="Karanyi Z."/>
            <person name="Krasevec N."/>
            <person name="Kuo A."/>
            <person name="Kusch H."/>
            <person name="LaButti K."/>
            <person name="Lagendijk E.L."/>
            <person name="Lapidus A."/>
            <person name="Levasseur A."/>
            <person name="Lindquist E."/>
            <person name="Lipzen A."/>
            <person name="Logrieco A.F."/>
            <person name="MacCabe A."/>
            <person name="Maekelae M.R."/>
            <person name="Malavazi I."/>
            <person name="Melin P."/>
            <person name="Meyer V."/>
            <person name="Mielnichuk N."/>
            <person name="Miskei M."/>
            <person name="Molnar A.P."/>
            <person name="Mule G."/>
            <person name="Ngan C.Y."/>
            <person name="Orejas M."/>
            <person name="Orosz E."/>
            <person name="Ouedraogo J.P."/>
            <person name="Overkamp K.M."/>
            <person name="Park H.-S."/>
            <person name="Perrone G."/>
            <person name="Piumi F."/>
            <person name="Punt P.J."/>
            <person name="Ram A.F."/>
            <person name="Ramon A."/>
            <person name="Rauscher S."/>
            <person name="Record E."/>
            <person name="Riano-Pachon D.M."/>
            <person name="Robert V."/>
            <person name="Roehrig J."/>
            <person name="Ruller R."/>
            <person name="Salamov A."/>
            <person name="Salih N.S."/>
            <person name="Samson R.A."/>
            <person name="Sandor E."/>
            <person name="Sanguinetti M."/>
            <person name="Schuetze T."/>
            <person name="Sepcic K."/>
            <person name="Shelest E."/>
            <person name="Sherlock G."/>
            <person name="Sophianopoulou V."/>
            <person name="Squina F.M."/>
            <person name="Sun H."/>
            <person name="Susca A."/>
            <person name="Todd R.B."/>
            <person name="Tsang A."/>
            <person name="Unkles S.E."/>
            <person name="van de Wiele N."/>
            <person name="van Rossen-Uffink D."/>
            <person name="Oliveira J.V."/>
            <person name="Vesth T.C."/>
            <person name="Visser J."/>
            <person name="Yu J.-H."/>
            <person name="Zhou M."/>
            <person name="Andersen M.R."/>
            <person name="Archer D.B."/>
            <person name="Baker S.E."/>
            <person name="Benoit I."/>
            <person name="Brakhage A.A."/>
            <person name="Braus G.H."/>
            <person name="Fischer R."/>
            <person name="Frisvad J.C."/>
            <person name="Goldman G.H."/>
            <person name="Houbraken J."/>
            <person name="Oakley B."/>
            <person name="Pocsi I."/>
            <person name="Scazzocchio C."/>
            <person name="Seiboth B."/>
            <person name="vanKuyk P.A."/>
            <person name="Wortman J."/>
            <person name="Dyer P.S."/>
            <person name="Grigoriev I.V."/>
        </authorList>
    </citation>
    <scope>NUCLEOTIDE SEQUENCE [LARGE SCALE GENOMIC DNA]</scope>
    <source>
        <strain evidence="3">CBS 593.65</strain>
    </source>
</reference>
<dbReference type="PROSITE" id="PS50181">
    <property type="entry name" value="FBOX"/>
    <property type="match status" value="1"/>
</dbReference>
<name>A0A1L9T8L5_9EURO</name>
<evidence type="ECO:0000313" key="2">
    <source>
        <dbReference type="EMBL" id="OJJ55769.1"/>
    </source>
</evidence>
<dbReference type="SMART" id="SM00256">
    <property type="entry name" value="FBOX"/>
    <property type="match status" value="1"/>
</dbReference>
<feature type="domain" description="F-box" evidence="1">
    <location>
        <begin position="50"/>
        <end position="99"/>
    </location>
</feature>
<gene>
    <name evidence="2" type="ORF">ASPSYDRAFT_158040</name>
</gene>
<proteinExistence type="predicted"/>
<evidence type="ECO:0000259" key="1">
    <source>
        <dbReference type="PROSITE" id="PS50181"/>
    </source>
</evidence>
<dbReference type="InterPro" id="IPR036047">
    <property type="entry name" value="F-box-like_dom_sf"/>
</dbReference>
<dbReference type="GeneID" id="63758770"/>
<dbReference type="Proteomes" id="UP000184356">
    <property type="component" value="Unassembled WGS sequence"/>
</dbReference>
<sequence>MDLDVPGFVAHFKQLDKSARRTAYHQIIDQLDPYEWRDVRKRINERSFQKDILGILPLEIAVQIIKYLSLNDAHLLRRVSKRWYDVLSSRSACSVLLRLYIGVSFTSLGDDFKSTLIHYSRRRRRLEHGNPLAEFRINLPFTTGQEILSLDYSDGRYAWLTDGDTTIVVYNLCTQKTQRFCARNRERLEKLRISEYIVAALSTRGYCHAWVLQTESAHTIRLPNTNISFFVVSGFRVAICFKSLCLESGEGNAVIHYDLQSGRTHTLQDIQDQAFVGLSSSPEYLTTIYLGKQCDSEGMSQWQPRLHIVNYILHQNGDASPRRSCTLELILPQCCQWLDVGIEYGLQDDCKNSMAILYARPALRTSAHEHILPITYDPKTENICVHTLLAHQIARPLCITAVDKDILYWIRNDDGKRSIWISNPDAETPLYASRNMNLGLPRDPSYGASLFNDTYRTLTGNYRFVSMINATGTRVWSFEDSSQPGNIPVSSLPSREG</sequence>
<accession>A0A1L9T8L5</accession>
<dbReference type="InterPro" id="IPR001810">
    <property type="entry name" value="F-box_dom"/>
</dbReference>
<dbReference type="Pfam" id="PF12937">
    <property type="entry name" value="F-box-like"/>
    <property type="match status" value="1"/>
</dbReference>
<keyword evidence="3" id="KW-1185">Reference proteome</keyword>
<dbReference type="RefSeq" id="XP_040699575.1">
    <property type="nucleotide sequence ID" value="XM_040842697.1"/>
</dbReference>
<dbReference type="EMBL" id="KV878592">
    <property type="protein sequence ID" value="OJJ55769.1"/>
    <property type="molecule type" value="Genomic_DNA"/>
</dbReference>